<reference evidence="3" key="1">
    <citation type="submission" date="2023-01" db="EMBL/GenBank/DDBJ databases">
        <authorList>
            <person name="Van Ghelder C."/>
            <person name="Rancurel C."/>
        </authorList>
    </citation>
    <scope>NUCLEOTIDE SEQUENCE</scope>
    <source>
        <strain evidence="3">CNCM I-4278</strain>
    </source>
</reference>
<protein>
    <recommendedName>
        <fullName evidence="5">NAD(P)-binding protein</fullName>
    </recommendedName>
</protein>
<dbReference type="OrthoDB" id="191139at2759"/>
<gene>
    <name evidence="3" type="ORF">PDIGIT_LOCUS3182</name>
</gene>
<dbReference type="PANTHER" id="PTHR24320">
    <property type="entry name" value="RETINOL DEHYDROGENASE"/>
    <property type="match status" value="1"/>
</dbReference>
<dbReference type="PANTHER" id="PTHR24320:SF283">
    <property type="entry name" value="RETINOL DEHYDROGENASE 11"/>
    <property type="match status" value="1"/>
</dbReference>
<keyword evidence="2" id="KW-0560">Oxidoreductase</keyword>
<name>A0A9W4U662_9PLEO</name>
<dbReference type="SUPFAM" id="SSF51735">
    <property type="entry name" value="NAD(P)-binding Rossmann-fold domains"/>
    <property type="match status" value="1"/>
</dbReference>
<accession>A0A9W4U662</accession>
<evidence type="ECO:0000256" key="2">
    <source>
        <dbReference type="ARBA" id="ARBA00023002"/>
    </source>
</evidence>
<dbReference type="AlphaFoldDB" id="A0A9W4U662"/>
<dbReference type="InterPro" id="IPR036291">
    <property type="entry name" value="NAD(P)-bd_dom_sf"/>
</dbReference>
<dbReference type="GO" id="GO:0016491">
    <property type="term" value="F:oxidoreductase activity"/>
    <property type="evidence" value="ECO:0007669"/>
    <property type="project" value="UniProtKB-KW"/>
</dbReference>
<evidence type="ECO:0008006" key="5">
    <source>
        <dbReference type="Google" id="ProtNLM"/>
    </source>
</evidence>
<dbReference type="InterPro" id="IPR002347">
    <property type="entry name" value="SDR_fam"/>
</dbReference>
<sequence length="361" mass="39413">MIPQHLINKSLSTHEEFDDKTEAADVAKAFPRKVLGKTILVTGANKTGLGFSALQAFASQAPANLILASRSPGKIKECIDALAAEYPNVKYHALNLDLSSQKAVRAAASELLSRDEIEAIDIVVNCAAIFGFGPAGRVLTEDGIESHFATNHIGHWLFTNLIMPKLIKASAKNPKGATRIINVSAGSPMSAGIRWSDMNFEKMVKDLPEDERPSAFLHKLFGIDINDETVFTYLEGYNQSKVANALFTVGINTRLYEKYGIASFVLHPGVIMTELARGATDDQIDAVNKQPIVRKTLSQGSSTTLVAALDPKLTDNLSTQEPLVFLADCQLVKLPPKSSSKENADRLWDLSEELTKEKFSW</sequence>
<evidence type="ECO:0000256" key="1">
    <source>
        <dbReference type="ARBA" id="ARBA00006484"/>
    </source>
</evidence>
<evidence type="ECO:0000313" key="4">
    <source>
        <dbReference type="Proteomes" id="UP001152607"/>
    </source>
</evidence>
<dbReference type="EMBL" id="CAOQHR010000002">
    <property type="protein sequence ID" value="CAI6310117.1"/>
    <property type="molecule type" value="Genomic_DNA"/>
</dbReference>
<comment type="caution">
    <text evidence="3">The sequence shown here is derived from an EMBL/GenBank/DDBJ whole genome shotgun (WGS) entry which is preliminary data.</text>
</comment>
<dbReference type="Pfam" id="PF00106">
    <property type="entry name" value="adh_short"/>
    <property type="match status" value="1"/>
</dbReference>
<dbReference type="Gene3D" id="3.40.50.720">
    <property type="entry name" value="NAD(P)-binding Rossmann-like Domain"/>
    <property type="match status" value="1"/>
</dbReference>
<proteinExistence type="inferred from homology"/>
<dbReference type="Proteomes" id="UP001152607">
    <property type="component" value="Unassembled WGS sequence"/>
</dbReference>
<comment type="similarity">
    <text evidence="1">Belongs to the short-chain dehydrogenases/reductases (SDR) family.</text>
</comment>
<organism evidence="3 4">
    <name type="scientific">Periconia digitata</name>
    <dbReference type="NCBI Taxonomy" id="1303443"/>
    <lineage>
        <taxon>Eukaryota</taxon>
        <taxon>Fungi</taxon>
        <taxon>Dikarya</taxon>
        <taxon>Ascomycota</taxon>
        <taxon>Pezizomycotina</taxon>
        <taxon>Dothideomycetes</taxon>
        <taxon>Pleosporomycetidae</taxon>
        <taxon>Pleosporales</taxon>
        <taxon>Massarineae</taxon>
        <taxon>Periconiaceae</taxon>
        <taxon>Periconia</taxon>
    </lineage>
</organism>
<evidence type="ECO:0000313" key="3">
    <source>
        <dbReference type="EMBL" id="CAI6310117.1"/>
    </source>
</evidence>
<keyword evidence="4" id="KW-1185">Reference proteome</keyword>